<proteinExistence type="predicted"/>
<evidence type="ECO:0000313" key="1">
    <source>
        <dbReference type="EMBL" id="RDC60872.1"/>
    </source>
</evidence>
<accession>A0A369Q8R8</accession>
<keyword evidence="2" id="KW-1185">Reference proteome</keyword>
<gene>
    <name evidence="1" type="ORF">HME9302_02088</name>
</gene>
<name>A0A369Q8R8_9SPHN</name>
<sequence length="158" mass="17569">MATGNFVKLARDLSTARDQLMPGAWVQECGKRFGQYCHLLLHVPPELDQLFRPMPLRWVKGILPGRYWADTLQSQKLGAARSVQDNPAAYEVELKGKLHYMLKRAPERLGSPLGLGGWWGAVMPRMRQGCWRVAGAAAGALLFNIAKLYGGPNPLRNS</sequence>
<dbReference type="RefSeq" id="WP_147270804.1">
    <property type="nucleotide sequence ID" value="NZ_QBKA01000002.1"/>
</dbReference>
<dbReference type="Proteomes" id="UP000253727">
    <property type="component" value="Unassembled WGS sequence"/>
</dbReference>
<protein>
    <submittedName>
        <fullName evidence="1">Uncharacterized protein</fullName>
    </submittedName>
</protein>
<organism evidence="1 2">
    <name type="scientific">Alteripontixanthobacter maritimus</name>
    <dbReference type="NCBI Taxonomy" id="2161824"/>
    <lineage>
        <taxon>Bacteria</taxon>
        <taxon>Pseudomonadati</taxon>
        <taxon>Pseudomonadota</taxon>
        <taxon>Alphaproteobacteria</taxon>
        <taxon>Sphingomonadales</taxon>
        <taxon>Erythrobacteraceae</taxon>
        <taxon>Alteripontixanthobacter</taxon>
    </lineage>
</organism>
<reference evidence="1 2" key="1">
    <citation type="submission" date="2018-04" db="EMBL/GenBank/DDBJ databases">
        <title>Altererythrobacter sp. HME9302 genome sequencing and assembly.</title>
        <authorList>
            <person name="Kang H."/>
            <person name="Kim H."/>
            <person name="Joh K."/>
        </authorList>
    </citation>
    <scope>NUCLEOTIDE SEQUENCE [LARGE SCALE GENOMIC DNA]</scope>
    <source>
        <strain evidence="1 2">HME9302</strain>
    </source>
</reference>
<comment type="caution">
    <text evidence="1">The sequence shown here is derived from an EMBL/GenBank/DDBJ whole genome shotgun (WGS) entry which is preliminary data.</text>
</comment>
<dbReference type="AlphaFoldDB" id="A0A369Q8R8"/>
<dbReference type="OrthoDB" id="7407842at2"/>
<evidence type="ECO:0000313" key="2">
    <source>
        <dbReference type="Proteomes" id="UP000253727"/>
    </source>
</evidence>
<dbReference type="EMBL" id="QBKA01000002">
    <property type="protein sequence ID" value="RDC60872.1"/>
    <property type="molecule type" value="Genomic_DNA"/>
</dbReference>